<dbReference type="AlphaFoldDB" id="A0A917ZVD7"/>
<dbReference type="GO" id="GO:0005737">
    <property type="term" value="C:cytoplasm"/>
    <property type="evidence" value="ECO:0007669"/>
    <property type="project" value="TreeGrafter"/>
</dbReference>
<sequence>MTTLILVRHGETVWHAENRYTGRSDVALTREGLAQAERLGDRAKGARLAAIWTSPLSRARSTAAPAARSTGLEPHVDDRLREIDFGAGEGLTAAQMRERFPEARAAFLRDPVAHHLPGGEHPADAVARALPCLREITESHPDGRVLVVGHSTLGRLLLCHFLEVPLSRYRQLFPAVRNCGITEVRWDGDRSVSLLEFNTPVDSPVD</sequence>
<accession>A0A917ZVD7</accession>
<gene>
    <name evidence="3" type="ORF">GCM10012280_47770</name>
</gene>
<evidence type="ECO:0000256" key="2">
    <source>
        <dbReference type="PIRSR" id="PIRSR613078-2"/>
    </source>
</evidence>
<dbReference type="Proteomes" id="UP000641932">
    <property type="component" value="Unassembled WGS sequence"/>
</dbReference>
<proteinExistence type="predicted"/>
<dbReference type="InterPro" id="IPR013078">
    <property type="entry name" value="His_Pase_superF_clade-1"/>
</dbReference>
<organism evidence="3 4">
    <name type="scientific">Wenjunlia tyrosinilytica</name>
    <dbReference type="NCBI Taxonomy" id="1544741"/>
    <lineage>
        <taxon>Bacteria</taxon>
        <taxon>Bacillati</taxon>
        <taxon>Actinomycetota</taxon>
        <taxon>Actinomycetes</taxon>
        <taxon>Kitasatosporales</taxon>
        <taxon>Streptomycetaceae</taxon>
        <taxon>Wenjunlia</taxon>
    </lineage>
</organism>
<evidence type="ECO:0000256" key="1">
    <source>
        <dbReference type="PIRSR" id="PIRSR613078-1"/>
    </source>
</evidence>
<feature type="active site" description="Proton donor/acceptor" evidence="1">
    <location>
        <position position="82"/>
    </location>
</feature>
<dbReference type="GO" id="GO:0016791">
    <property type="term" value="F:phosphatase activity"/>
    <property type="evidence" value="ECO:0007669"/>
    <property type="project" value="TreeGrafter"/>
</dbReference>
<protein>
    <submittedName>
        <fullName evidence="3">Phosphoglycerate mutase</fullName>
    </submittedName>
</protein>
<dbReference type="SMART" id="SM00855">
    <property type="entry name" value="PGAM"/>
    <property type="match status" value="1"/>
</dbReference>
<dbReference type="InterPro" id="IPR029033">
    <property type="entry name" value="His_PPase_superfam"/>
</dbReference>
<feature type="binding site" evidence="2">
    <location>
        <begin position="21"/>
        <end position="22"/>
    </location>
    <ligand>
        <name>substrate</name>
    </ligand>
</feature>
<feature type="active site" description="Tele-phosphohistidine intermediate" evidence="1">
    <location>
        <position position="9"/>
    </location>
</feature>
<comment type="caution">
    <text evidence="3">The sequence shown here is derived from an EMBL/GenBank/DDBJ whole genome shotgun (WGS) entry which is preliminary data.</text>
</comment>
<name>A0A917ZVD7_9ACTN</name>
<evidence type="ECO:0000313" key="4">
    <source>
        <dbReference type="Proteomes" id="UP000641932"/>
    </source>
</evidence>
<dbReference type="EMBL" id="BMMS01000022">
    <property type="protein sequence ID" value="GGO93993.1"/>
    <property type="molecule type" value="Genomic_DNA"/>
</dbReference>
<dbReference type="CDD" id="cd07067">
    <property type="entry name" value="HP_PGM_like"/>
    <property type="match status" value="1"/>
</dbReference>
<evidence type="ECO:0000313" key="3">
    <source>
        <dbReference type="EMBL" id="GGO93993.1"/>
    </source>
</evidence>
<dbReference type="RefSeq" id="WP_189133844.1">
    <property type="nucleotide sequence ID" value="NZ_BMMS01000022.1"/>
</dbReference>
<dbReference type="PIRSF" id="PIRSF000709">
    <property type="entry name" value="6PFK_2-Ptase"/>
    <property type="match status" value="1"/>
</dbReference>
<dbReference type="InterPro" id="IPR050275">
    <property type="entry name" value="PGM_Phosphatase"/>
</dbReference>
<dbReference type="Gene3D" id="3.40.50.1240">
    <property type="entry name" value="Phosphoglycerate mutase-like"/>
    <property type="match status" value="1"/>
</dbReference>
<dbReference type="SUPFAM" id="SSF53254">
    <property type="entry name" value="Phosphoglycerate mutase-like"/>
    <property type="match status" value="1"/>
</dbReference>
<feature type="binding site" evidence="2">
    <location>
        <position position="58"/>
    </location>
    <ligand>
        <name>substrate</name>
    </ligand>
</feature>
<dbReference type="PANTHER" id="PTHR48100">
    <property type="entry name" value="BROAD-SPECIFICITY PHOSPHATASE YOR283W-RELATED"/>
    <property type="match status" value="1"/>
</dbReference>
<dbReference type="PANTHER" id="PTHR48100:SF1">
    <property type="entry name" value="HISTIDINE PHOSPHATASE FAMILY PROTEIN-RELATED"/>
    <property type="match status" value="1"/>
</dbReference>
<dbReference type="Pfam" id="PF00300">
    <property type="entry name" value="His_Phos_1"/>
    <property type="match status" value="1"/>
</dbReference>
<keyword evidence="4" id="KW-1185">Reference proteome</keyword>
<reference evidence="3" key="1">
    <citation type="journal article" date="2014" name="Int. J. Syst. Evol. Microbiol.">
        <title>Complete genome sequence of Corynebacterium casei LMG S-19264T (=DSM 44701T), isolated from a smear-ripened cheese.</title>
        <authorList>
            <consortium name="US DOE Joint Genome Institute (JGI-PGF)"/>
            <person name="Walter F."/>
            <person name="Albersmeier A."/>
            <person name="Kalinowski J."/>
            <person name="Ruckert C."/>
        </authorList>
    </citation>
    <scope>NUCLEOTIDE SEQUENCE</scope>
    <source>
        <strain evidence="3">CGMCC 4.7201</strain>
    </source>
</reference>
<reference evidence="3" key="2">
    <citation type="submission" date="2020-09" db="EMBL/GenBank/DDBJ databases">
        <authorList>
            <person name="Sun Q."/>
            <person name="Zhou Y."/>
        </authorList>
    </citation>
    <scope>NUCLEOTIDE SEQUENCE</scope>
    <source>
        <strain evidence="3">CGMCC 4.7201</strain>
    </source>
</reference>